<sequence>YCNLVYNMNPTNLEINKSSIFYDICNFLTPKNTELLIIGQTIFQAADILINFTRGHGDNKKKFQYKDYRIKLINIVGWKLFLPY</sequence>
<dbReference type="GeneID" id="37050011"/>
<evidence type="ECO:0000313" key="1">
    <source>
        <dbReference type="EMBL" id="PWY62102.1"/>
    </source>
</evidence>
<proteinExistence type="predicted"/>
<protein>
    <submittedName>
        <fullName evidence="1">Uncharacterized protein</fullName>
    </submittedName>
</protein>
<dbReference type="RefSeq" id="XP_025382094.1">
    <property type="nucleotide sequence ID" value="XM_025528049.1"/>
</dbReference>
<comment type="caution">
    <text evidence="1">The sequence shown here is derived from an EMBL/GenBank/DDBJ whole genome shotgun (WGS) entry which is preliminary data.</text>
</comment>
<name>A0A317UNH4_ASPEC</name>
<gene>
    <name evidence="1" type="ORF">BO83DRAFT_326710</name>
</gene>
<dbReference type="AlphaFoldDB" id="A0A317UNH4"/>
<keyword evidence="2" id="KW-1185">Reference proteome</keyword>
<dbReference type="VEuPathDB" id="FungiDB:BO83DRAFT_326710"/>
<feature type="non-terminal residue" evidence="1">
    <location>
        <position position="1"/>
    </location>
</feature>
<dbReference type="EMBL" id="MSFU01000049">
    <property type="protein sequence ID" value="PWY62102.1"/>
    <property type="molecule type" value="Genomic_DNA"/>
</dbReference>
<dbReference type="Proteomes" id="UP000246171">
    <property type="component" value="Unassembled WGS sequence"/>
</dbReference>
<accession>A0A317UNH4</accession>
<reference evidence="1" key="1">
    <citation type="submission" date="2016-12" db="EMBL/GenBank/DDBJ databases">
        <title>The genomes of Aspergillus section Nigri reveals drivers in fungal speciation.</title>
        <authorList>
            <consortium name="DOE Joint Genome Institute"/>
            <person name="Vesth T.C."/>
            <person name="Nybo J."/>
            <person name="Theobald S."/>
            <person name="Brandl J."/>
            <person name="Frisvad J.C."/>
            <person name="Nielsen K.F."/>
            <person name="Lyhne E.K."/>
            <person name="Kogle M.E."/>
            <person name="Kuo A."/>
            <person name="Riley R."/>
            <person name="Clum A."/>
            <person name="Nolan M."/>
            <person name="Lipzen A."/>
            <person name="Salamov A."/>
            <person name="Henrissat B."/>
            <person name="Wiebenga A."/>
            <person name="De vries R.P."/>
            <person name="Grigoriev I.V."/>
            <person name="Mortensen U.H."/>
            <person name="Andersen M.R."/>
            <person name="Baker S.E."/>
        </authorList>
    </citation>
    <scope>NUCLEOTIDE SEQUENCE</scope>
    <source>
        <strain evidence="1">CBS 122712</strain>
    </source>
</reference>
<organism evidence="1 2">
    <name type="scientific">Aspergillus eucalypticola (strain CBS 122712 / IBT 29274)</name>
    <dbReference type="NCBI Taxonomy" id="1448314"/>
    <lineage>
        <taxon>Eukaryota</taxon>
        <taxon>Fungi</taxon>
        <taxon>Dikarya</taxon>
        <taxon>Ascomycota</taxon>
        <taxon>Pezizomycotina</taxon>
        <taxon>Eurotiomycetes</taxon>
        <taxon>Eurotiomycetidae</taxon>
        <taxon>Eurotiales</taxon>
        <taxon>Aspergillaceae</taxon>
        <taxon>Aspergillus</taxon>
        <taxon>Aspergillus subgen. Circumdati</taxon>
    </lineage>
</organism>
<evidence type="ECO:0000313" key="2">
    <source>
        <dbReference type="Proteomes" id="UP000246171"/>
    </source>
</evidence>